<keyword evidence="4" id="KW-1185">Reference proteome</keyword>
<dbReference type="Pfam" id="PF02525">
    <property type="entry name" value="Flavodoxin_2"/>
    <property type="match status" value="1"/>
</dbReference>
<comment type="caution">
    <text evidence="3">The sequence shown here is derived from an EMBL/GenBank/DDBJ whole genome shotgun (WGS) entry which is preliminary data.</text>
</comment>
<dbReference type="Proteomes" id="UP000308181">
    <property type="component" value="Unassembled WGS sequence"/>
</dbReference>
<evidence type="ECO:0000313" key="4">
    <source>
        <dbReference type="Proteomes" id="UP000308181"/>
    </source>
</evidence>
<dbReference type="InterPro" id="IPR003680">
    <property type="entry name" value="Flavodoxin_fold"/>
</dbReference>
<organism evidence="3 4">
    <name type="scientific">Pedobacter cryophilus</name>
    <dbReference type="NCBI Taxonomy" id="2571271"/>
    <lineage>
        <taxon>Bacteria</taxon>
        <taxon>Pseudomonadati</taxon>
        <taxon>Bacteroidota</taxon>
        <taxon>Sphingobacteriia</taxon>
        <taxon>Sphingobacteriales</taxon>
        <taxon>Sphingobacteriaceae</taxon>
        <taxon>Pedobacter</taxon>
    </lineage>
</organism>
<name>A0A4U1C506_9SPHI</name>
<evidence type="ECO:0000259" key="2">
    <source>
        <dbReference type="Pfam" id="PF02525"/>
    </source>
</evidence>
<accession>A0A4U1C506</accession>
<dbReference type="Gene3D" id="3.40.50.360">
    <property type="match status" value="1"/>
</dbReference>
<dbReference type="GO" id="GO:0010181">
    <property type="term" value="F:FMN binding"/>
    <property type="evidence" value="ECO:0007669"/>
    <property type="project" value="TreeGrafter"/>
</dbReference>
<dbReference type="InterPro" id="IPR046980">
    <property type="entry name" value="KefG/KefF"/>
</dbReference>
<dbReference type="AlphaFoldDB" id="A0A4U1C506"/>
<protein>
    <submittedName>
        <fullName evidence="3">NAD(P)H oxidoreductase</fullName>
    </submittedName>
</protein>
<dbReference type="OrthoDB" id="652200at2"/>
<dbReference type="SUPFAM" id="SSF52218">
    <property type="entry name" value="Flavoproteins"/>
    <property type="match status" value="1"/>
</dbReference>
<dbReference type="InterPro" id="IPR029039">
    <property type="entry name" value="Flavoprotein-like_sf"/>
</dbReference>
<keyword evidence="1" id="KW-0560">Oxidoreductase</keyword>
<sequence length="200" mass="23318">MASVLILFAHPVFEKSRVNKALIQKISNLEKVTFHDLYEAYPDFDIDVEREQELLLKHDIIVFHHPFYWYSTPPILKQWMDLVLEYGWAYGTKGTQLRNKKLFNAITAGGGFTAYQTEGHNRYTIKELLIPFDQTAFLCKMTYYPPFVVHNAHLLKPNEMEAFADDYLKIITGLRDGVFNEDDLVKADYMNNLIGKPYTL</sequence>
<dbReference type="EMBL" id="SWBP01000002">
    <property type="protein sequence ID" value="TKB99259.1"/>
    <property type="molecule type" value="Genomic_DNA"/>
</dbReference>
<evidence type="ECO:0000256" key="1">
    <source>
        <dbReference type="ARBA" id="ARBA00023002"/>
    </source>
</evidence>
<evidence type="ECO:0000313" key="3">
    <source>
        <dbReference type="EMBL" id="TKB99259.1"/>
    </source>
</evidence>
<gene>
    <name evidence="3" type="ORF">FA046_06890</name>
</gene>
<dbReference type="PANTHER" id="PTHR47307">
    <property type="entry name" value="GLUTATHIONE-REGULATED POTASSIUM-EFFLUX SYSTEM ANCILLARY PROTEIN KEFG"/>
    <property type="match status" value="1"/>
</dbReference>
<dbReference type="GO" id="GO:0003955">
    <property type="term" value="F:NAD(P)H dehydrogenase (quinone) activity"/>
    <property type="evidence" value="ECO:0007669"/>
    <property type="project" value="TreeGrafter"/>
</dbReference>
<feature type="domain" description="Flavodoxin-like fold" evidence="2">
    <location>
        <begin position="3"/>
        <end position="168"/>
    </location>
</feature>
<dbReference type="PANTHER" id="PTHR47307:SF1">
    <property type="entry name" value="GLUTATHIONE-REGULATED POTASSIUM-EFFLUX SYSTEM ANCILLARY PROTEIN KEFG"/>
    <property type="match status" value="1"/>
</dbReference>
<proteinExistence type="predicted"/>
<dbReference type="GO" id="GO:0009055">
    <property type="term" value="F:electron transfer activity"/>
    <property type="evidence" value="ECO:0007669"/>
    <property type="project" value="TreeGrafter"/>
</dbReference>
<reference evidence="3 4" key="1">
    <citation type="submission" date="2019-04" db="EMBL/GenBank/DDBJ databases">
        <title>Pedobacter sp. AR-3-17 sp. nov., isolated from Arctic soil.</title>
        <authorList>
            <person name="Dahal R.H."/>
            <person name="Kim D.-U."/>
        </authorList>
    </citation>
    <scope>NUCLEOTIDE SEQUENCE [LARGE SCALE GENOMIC DNA]</scope>
    <source>
        <strain evidence="3 4">AR-3-17</strain>
    </source>
</reference>